<organism evidence="6 7">
    <name type="scientific">Exserohilum turcicum (strain 28A)</name>
    <name type="common">Northern leaf blight fungus</name>
    <name type="synonym">Setosphaeria turcica</name>
    <dbReference type="NCBI Taxonomy" id="671987"/>
    <lineage>
        <taxon>Eukaryota</taxon>
        <taxon>Fungi</taxon>
        <taxon>Dikarya</taxon>
        <taxon>Ascomycota</taxon>
        <taxon>Pezizomycotina</taxon>
        <taxon>Dothideomycetes</taxon>
        <taxon>Pleosporomycetidae</taxon>
        <taxon>Pleosporales</taxon>
        <taxon>Pleosporineae</taxon>
        <taxon>Pleosporaceae</taxon>
        <taxon>Exserohilum</taxon>
    </lineage>
</organism>
<evidence type="ECO:0008006" key="8">
    <source>
        <dbReference type="Google" id="ProtNLM"/>
    </source>
</evidence>
<gene>
    <name evidence="6" type="ORF">SETTUDRAFT_103540</name>
</gene>
<evidence type="ECO:0000256" key="2">
    <source>
        <dbReference type="ARBA" id="ARBA00023008"/>
    </source>
</evidence>
<evidence type="ECO:0000256" key="1">
    <source>
        <dbReference type="ARBA" id="ARBA00010609"/>
    </source>
</evidence>
<dbReference type="Gene3D" id="2.60.40.420">
    <property type="entry name" value="Cupredoxins - blue copper proteins"/>
    <property type="match status" value="3"/>
</dbReference>
<dbReference type="HOGENOM" id="CLU_009100_2_2_1"/>
<keyword evidence="3" id="KW-0732">Signal</keyword>
<dbReference type="PANTHER" id="PTHR48267">
    <property type="entry name" value="CUPREDOXIN SUPERFAMILY PROTEIN"/>
    <property type="match status" value="1"/>
</dbReference>
<dbReference type="InterPro" id="IPR045087">
    <property type="entry name" value="Cu-oxidase_fam"/>
</dbReference>
<feature type="signal peptide" evidence="3">
    <location>
        <begin position="1"/>
        <end position="21"/>
    </location>
</feature>
<keyword evidence="2" id="KW-0186">Copper</keyword>
<dbReference type="InterPro" id="IPR008972">
    <property type="entry name" value="Cupredoxin"/>
</dbReference>
<dbReference type="Proteomes" id="UP000016935">
    <property type="component" value="Unassembled WGS sequence"/>
</dbReference>
<reference evidence="6 7" key="2">
    <citation type="journal article" date="2013" name="PLoS Genet.">
        <title>Comparative genome structure, secondary metabolite, and effector coding capacity across Cochliobolus pathogens.</title>
        <authorList>
            <person name="Condon B.J."/>
            <person name="Leng Y."/>
            <person name="Wu D."/>
            <person name="Bushley K.E."/>
            <person name="Ohm R.A."/>
            <person name="Otillar R."/>
            <person name="Martin J."/>
            <person name="Schackwitz W."/>
            <person name="Grimwood J."/>
            <person name="MohdZainudin N."/>
            <person name="Xue C."/>
            <person name="Wang R."/>
            <person name="Manning V.A."/>
            <person name="Dhillon B."/>
            <person name="Tu Z.J."/>
            <person name="Steffenson B.J."/>
            <person name="Salamov A."/>
            <person name="Sun H."/>
            <person name="Lowry S."/>
            <person name="LaButti K."/>
            <person name="Han J."/>
            <person name="Copeland A."/>
            <person name="Lindquist E."/>
            <person name="Barry K."/>
            <person name="Schmutz J."/>
            <person name="Baker S.E."/>
            <person name="Ciuffetti L.M."/>
            <person name="Grigoriev I.V."/>
            <person name="Zhong S."/>
            <person name="Turgeon B.G."/>
        </authorList>
    </citation>
    <scope>NUCLEOTIDE SEQUENCE [LARGE SCALE GENOMIC DNA]</scope>
    <source>
        <strain evidence="7">28A</strain>
    </source>
</reference>
<dbReference type="InterPro" id="IPR011706">
    <property type="entry name" value="Cu-oxidase_C"/>
</dbReference>
<evidence type="ECO:0000259" key="5">
    <source>
        <dbReference type="Pfam" id="PF07732"/>
    </source>
</evidence>
<dbReference type="Pfam" id="PF07731">
    <property type="entry name" value="Cu-oxidase_2"/>
    <property type="match status" value="1"/>
</dbReference>
<evidence type="ECO:0000313" key="6">
    <source>
        <dbReference type="EMBL" id="EOA90498.1"/>
    </source>
</evidence>
<dbReference type="GO" id="GO:0005507">
    <property type="term" value="F:copper ion binding"/>
    <property type="evidence" value="ECO:0007669"/>
    <property type="project" value="InterPro"/>
</dbReference>
<dbReference type="AlphaFoldDB" id="R0KC42"/>
<evidence type="ECO:0000313" key="7">
    <source>
        <dbReference type="Proteomes" id="UP000016935"/>
    </source>
</evidence>
<dbReference type="eggNOG" id="ENOG502QR4X">
    <property type="taxonomic scope" value="Eukaryota"/>
</dbReference>
<dbReference type="PANTHER" id="PTHR48267:SF1">
    <property type="entry name" value="BILIRUBIN OXIDASE"/>
    <property type="match status" value="1"/>
</dbReference>
<feature type="chain" id="PRO_5004344318" description="Bilirubin oxidase" evidence="3">
    <location>
        <begin position="22"/>
        <end position="564"/>
    </location>
</feature>
<dbReference type="OrthoDB" id="262547at2759"/>
<comment type="similarity">
    <text evidence="1">Belongs to the multicopper oxidase family.</text>
</comment>
<evidence type="ECO:0000259" key="4">
    <source>
        <dbReference type="Pfam" id="PF07731"/>
    </source>
</evidence>
<accession>R0KC42</accession>
<feature type="domain" description="Plastocyanin-like" evidence="4">
    <location>
        <begin position="381"/>
        <end position="510"/>
    </location>
</feature>
<dbReference type="Pfam" id="PF07732">
    <property type="entry name" value="Cu-oxidase_3"/>
    <property type="match status" value="1"/>
</dbReference>
<protein>
    <recommendedName>
        <fullName evidence="8">Bilirubin oxidase</fullName>
    </recommendedName>
</protein>
<dbReference type="GeneID" id="19394988"/>
<dbReference type="InterPro" id="IPR011707">
    <property type="entry name" value="Cu-oxidase-like_N"/>
</dbReference>
<sequence length="564" mass="64314">MFSSSVTRSFALLSVISGSHAAPFTDYNGDPVPTDAMLPPNNNTDRWDSPEYTWIFQYPLQIPPVKESKFTYTNNATGAMIDYYEINVTSIKKQIYPDRAPAELFAYDGHVPGPTLKMRKGREAVVRFTNVSPTNSSVHVHGQYNRAPFDGWAADYAVPGQYKDYYYPNAQNARTIWYHDHTERETGENVYMGLHGFYLLSDDEEQALGLPDGDRDVPLVISAKRYANNGSLLFDTHNNTGLWGDVIEVNGQPWPYMEVKPAKYRFRVLDGAVSRAFNIYFKEDGSSDLMSFNMIGSDSGLFAHPVPTTNFAIAEGERYEIIVDFTNHRGKNVTMFNERGMAGTLDYAATDRIMRFVVSDPEEPIEDEPLPTDMHYIPPPPQTNITKNFTFTRVDGEWVINGVGWADIENRILTRPVLGQDEIWELRHGGGNASHPVHIHLVDFQVISRTGGRNAVMPYEAAGMKDVVWVAPREVVRVVARYAPWKGVYMFHCHNLIHEDHDMMVAFNVTQLEKWGYDNTTLFIDPMEPRFRPKDITHEAYTRPAIMEKLDWFYHTNAYNRTTA</sequence>
<feature type="domain" description="Plastocyanin-like" evidence="5">
    <location>
        <begin position="93"/>
        <end position="204"/>
    </location>
</feature>
<dbReference type="CDD" id="cd13889">
    <property type="entry name" value="CuRO_3_BOD"/>
    <property type="match status" value="1"/>
</dbReference>
<evidence type="ECO:0000256" key="3">
    <source>
        <dbReference type="SAM" id="SignalP"/>
    </source>
</evidence>
<dbReference type="STRING" id="671987.R0KC42"/>
<proteinExistence type="inferred from homology"/>
<dbReference type="SUPFAM" id="SSF49503">
    <property type="entry name" value="Cupredoxins"/>
    <property type="match status" value="3"/>
</dbReference>
<dbReference type="EMBL" id="KB908493">
    <property type="protein sequence ID" value="EOA90498.1"/>
    <property type="molecule type" value="Genomic_DNA"/>
</dbReference>
<dbReference type="RefSeq" id="XP_008022324.1">
    <property type="nucleotide sequence ID" value="XM_008024133.1"/>
</dbReference>
<keyword evidence="7" id="KW-1185">Reference proteome</keyword>
<name>R0KC42_EXST2</name>
<reference evidence="6 7" key="1">
    <citation type="journal article" date="2012" name="PLoS Pathog.">
        <title>Diverse lifestyles and strategies of plant pathogenesis encoded in the genomes of eighteen Dothideomycetes fungi.</title>
        <authorList>
            <person name="Ohm R.A."/>
            <person name="Feau N."/>
            <person name="Henrissat B."/>
            <person name="Schoch C.L."/>
            <person name="Horwitz B.A."/>
            <person name="Barry K.W."/>
            <person name="Condon B.J."/>
            <person name="Copeland A.C."/>
            <person name="Dhillon B."/>
            <person name="Glaser F."/>
            <person name="Hesse C.N."/>
            <person name="Kosti I."/>
            <person name="LaButti K."/>
            <person name="Lindquist E.A."/>
            <person name="Lucas S."/>
            <person name="Salamov A.A."/>
            <person name="Bradshaw R.E."/>
            <person name="Ciuffetti L."/>
            <person name="Hamelin R.C."/>
            <person name="Kema G.H.J."/>
            <person name="Lawrence C."/>
            <person name="Scott J.A."/>
            <person name="Spatafora J.W."/>
            <person name="Turgeon B.G."/>
            <person name="de Wit P.J.G.M."/>
            <person name="Zhong S."/>
            <person name="Goodwin S.B."/>
            <person name="Grigoriev I.V."/>
        </authorList>
    </citation>
    <scope>NUCLEOTIDE SEQUENCE [LARGE SCALE GENOMIC DNA]</scope>
    <source>
        <strain evidence="7">28A</strain>
    </source>
</reference>
<dbReference type="GO" id="GO:0016491">
    <property type="term" value="F:oxidoreductase activity"/>
    <property type="evidence" value="ECO:0007669"/>
    <property type="project" value="InterPro"/>
</dbReference>